<keyword evidence="2" id="KW-1185">Reference proteome</keyword>
<evidence type="ECO:0000313" key="2">
    <source>
        <dbReference type="Proteomes" id="UP000789366"/>
    </source>
</evidence>
<feature type="non-terminal residue" evidence="1">
    <location>
        <position position="1"/>
    </location>
</feature>
<accession>A0ACA9MFU2</accession>
<dbReference type="EMBL" id="CAJVPW010007876">
    <property type="protein sequence ID" value="CAG8586808.1"/>
    <property type="molecule type" value="Genomic_DNA"/>
</dbReference>
<organism evidence="1 2">
    <name type="scientific">Cetraspora pellucida</name>
    <dbReference type="NCBI Taxonomy" id="1433469"/>
    <lineage>
        <taxon>Eukaryota</taxon>
        <taxon>Fungi</taxon>
        <taxon>Fungi incertae sedis</taxon>
        <taxon>Mucoromycota</taxon>
        <taxon>Glomeromycotina</taxon>
        <taxon>Glomeromycetes</taxon>
        <taxon>Diversisporales</taxon>
        <taxon>Gigasporaceae</taxon>
        <taxon>Cetraspora</taxon>
    </lineage>
</organism>
<gene>
    <name evidence="1" type="ORF">SPELUC_LOCUS6596</name>
</gene>
<protein>
    <submittedName>
        <fullName evidence="1">13047_t:CDS:1</fullName>
    </submittedName>
</protein>
<reference evidence="1" key="1">
    <citation type="submission" date="2021-06" db="EMBL/GenBank/DDBJ databases">
        <authorList>
            <person name="Kallberg Y."/>
            <person name="Tangrot J."/>
            <person name="Rosling A."/>
        </authorList>
    </citation>
    <scope>NUCLEOTIDE SEQUENCE</scope>
    <source>
        <strain evidence="1">28 12/20/2015</strain>
    </source>
</reference>
<sequence length="336" mass="39677">YSSTKGVGKIEEHDIGCIFRLCKHIDDLILKKDKLASSISKRKKKKAFTTSFTPLLQHKVLQVKSQSLRKLILQGIKFDKDNLANLVPNLEVLSIKHSFGNPFGVDQNNLQNLQRLELVDNNIELNRIILKTKCKSLKFFIINERELSNEVKEEFIFLLCQNYPNITTLCYATDNLTFSSTLKKFYKLCQLQIGGFAYYNILYSSQDYLQTLIRYLPSSLKILSLLNIYDYNYENLNYFLQALDIEKVKLEVFILPFNVELDLLQNLRKFIEKAKYLRYIEIVRSNMEKQKDNEREIIDFCHVKNIKCGLKYQLERYKDYFCTYEINFESYIGTKK</sequence>
<proteinExistence type="predicted"/>
<evidence type="ECO:0000313" key="1">
    <source>
        <dbReference type="EMBL" id="CAG8586808.1"/>
    </source>
</evidence>
<comment type="caution">
    <text evidence="1">The sequence shown here is derived from an EMBL/GenBank/DDBJ whole genome shotgun (WGS) entry which is preliminary data.</text>
</comment>
<name>A0ACA9MFU2_9GLOM</name>
<dbReference type="Proteomes" id="UP000789366">
    <property type="component" value="Unassembled WGS sequence"/>
</dbReference>